<organism evidence="2 3">
    <name type="scientific">Streptomyces scabichelini</name>
    <dbReference type="NCBI Taxonomy" id="2711217"/>
    <lineage>
        <taxon>Bacteria</taxon>
        <taxon>Bacillati</taxon>
        <taxon>Actinomycetota</taxon>
        <taxon>Actinomycetes</taxon>
        <taxon>Kitasatosporales</taxon>
        <taxon>Streptomycetaceae</taxon>
        <taxon>Streptomyces</taxon>
    </lineage>
</organism>
<evidence type="ECO:0000313" key="3">
    <source>
        <dbReference type="Proteomes" id="UP000472335"/>
    </source>
</evidence>
<accession>A0A6G4V7Q1</accession>
<dbReference type="Proteomes" id="UP000472335">
    <property type="component" value="Unassembled WGS sequence"/>
</dbReference>
<comment type="caution">
    <text evidence="2">The sequence shown here is derived from an EMBL/GenBank/DDBJ whole genome shotgun (WGS) entry which is preliminary data.</text>
</comment>
<dbReference type="RefSeq" id="WP_165261650.1">
    <property type="nucleotide sequence ID" value="NZ_JAAKZY010000065.1"/>
</dbReference>
<keyword evidence="1" id="KW-1133">Transmembrane helix</keyword>
<name>A0A6G4V7Q1_9ACTN</name>
<keyword evidence="3" id="KW-1185">Reference proteome</keyword>
<feature type="transmembrane region" description="Helical" evidence="1">
    <location>
        <begin position="50"/>
        <end position="72"/>
    </location>
</feature>
<dbReference type="AlphaFoldDB" id="A0A6G4V7Q1"/>
<sequence>MSVLPPAGSDNQSPAPSTRSASRTLLIALTAVVVACGVVAFVAWRYPAAVVPFGLAFTLAGVLVPLVVAVYYRR</sequence>
<gene>
    <name evidence="2" type="ORF">G5C60_21345</name>
</gene>
<keyword evidence="1" id="KW-0812">Transmembrane</keyword>
<protein>
    <submittedName>
        <fullName evidence="2">Uncharacterized protein</fullName>
    </submittedName>
</protein>
<reference evidence="2 3" key="1">
    <citation type="submission" date="2020-02" db="EMBL/GenBank/DDBJ databases">
        <title>Whole-genome analyses of novel actinobacteria.</title>
        <authorList>
            <person name="Sahin N."/>
            <person name="Gencbay T."/>
        </authorList>
    </citation>
    <scope>NUCLEOTIDE SEQUENCE [LARGE SCALE GENOMIC DNA]</scope>
    <source>
        <strain evidence="2 3">HC44</strain>
    </source>
</reference>
<keyword evidence="1" id="KW-0472">Membrane</keyword>
<proteinExistence type="predicted"/>
<feature type="transmembrane region" description="Helical" evidence="1">
    <location>
        <begin position="25"/>
        <end position="44"/>
    </location>
</feature>
<evidence type="ECO:0000256" key="1">
    <source>
        <dbReference type="SAM" id="Phobius"/>
    </source>
</evidence>
<dbReference type="EMBL" id="JAAKZY010000065">
    <property type="protein sequence ID" value="NGO10066.1"/>
    <property type="molecule type" value="Genomic_DNA"/>
</dbReference>
<evidence type="ECO:0000313" key="2">
    <source>
        <dbReference type="EMBL" id="NGO10066.1"/>
    </source>
</evidence>